<name>A0AAT9GEY6_9BACT</name>
<dbReference type="AlphaFoldDB" id="A0AAT9GEY6"/>
<keyword evidence="1" id="KW-0732">Signal</keyword>
<proteinExistence type="predicted"/>
<organism evidence="2">
    <name type="scientific">Sediminibacterium sp. KACHI17</name>
    <dbReference type="NCBI Taxonomy" id="1751071"/>
    <lineage>
        <taxon>Bacteria</taxon>
        <taxon>Pseudomonadati</taxon>
        <taxon>Bacteroidota</taxon>
        <taxon>Chitinophagia</taxon>
        <taxon>Chitinophagales</taxon>
        <taxon>Chitinophagaceae</taxon>
        <taxon>Sediminibacterium</taxon>
    </lineage>
</organism>
<gene>
    <name evidence="2" type="ORF">KACHI17_00810</name>
</gene>
<dbReference type="InterPro" id="IPR008972">
    <property type="entry name" value="Cupredoxin"/>
</dbReference>
<evidence type="ECO:0000313" key="2">
    <source>
        <dbReference type="EMBL" id="BFG69200.1"/>
    </source>
</evidence>
<feature type="signal peptide" evidence="1">
    <location>
        <begin position="1"/>
        <end position="35"/>
    </location>
</feature>
<dbReference type="EMBL" id="AP029612">
    <property type="protein sequence ID" value="BFG69200.1"/>
    <property type="molecule type" value="Genomic_DNA"/>
</dbReference>
<feature type="chain" id="PRO_5043703425" description="G8 domain-containing protein" evidence="1">
    <location>
        <begin position="36"/>
        <end position="1259"/>
    </location>
</feature>
<accession>A0AAT9GEY6</accession>
<dbReference type="Gene3D" id="2.60.40.420">
    <property type="entry name" value="Cupredoxins - blue copper proteins"/>
    <property type="match status" value="1"/>
</dbReference>
<sequence>MKSLLIILSGKANFAVSRLVLAVAFLLASQYESNAAAITSTAAGGNWNLTTTWVGGVVPVAGDDVTIAANAVVTVTANAACATLLWTGTLTASRTLTINAGFTLNVSGAITINTPAANFNRTVNVLGTLNCASYSMGTSGANGNDVVLAIGTAGIVNITGNLVMPSAFARHHIDMTGNAVINIGGNIGNAATPTAVGGGFTTPPSTSTINLNGSAAQNVFLYGGASSLGILKINNAAGVVNRSTLTTATLTIGDVTANSIFDDNGFQVTSTGTLNLSNNSTFKLGSGTTATTFPAFGTRNISAGTTVEYDAAVAQTVSVTPAYSNLTITNGNTKTIGTGGTLDVNGNLTINATATLSGATNNPAITLAGNYSNSGTFTSGTGLFTMNGTTNQSITGTAVFSGGLTINNTGGGGSNTVTLANNITTTGNLTVTAGVFDLGAFTANRTAAGGTMTISNGARLIIGGTNTLPSNYSTHVIGATSTIEYDGTTNTVIAPNSSQAYGNLVISASGATSSATFSIAGTLTVTGSFVVSAGTITMSTAASGITNSGTLSLRAVTIAVTPTAQSQYNASYNVGGTFTVDVGVTFAPTGGTITMNTAASGIVNNGSATFNSLTIASTPAAEAQYSDDFSVAGSLVINGSVTFAPAAGTITMSAASSSIANSGTTSFRSLTIAATPTAQTQYNTSFNVLSALTINGGVTFAPTGGTITMNDVGASIVNSGTTTFQNLIIAATPTAQSQYNTSFSVAGTLTINGGVTFAPTAGTITMSAAGSSIANTGTKTFNNLTIAATPTAQSQYNTSFSIIGVLTINGGVTFAPTGGTITMSDAGSTIVNSGTTTFQNLIVAATPTAQSQYNTSFSVAGTLTINGSVTFAPTGGTITMSAASSAITNSGTTTFSGLTIAATPTAQSQYNTSFSVAAALTINGSVTFAPTGGTITMSNVASSISNSGTSTFQNLTIAATPTSQSQYNTSFSVAGAFTINGSVTFAPTGGTITMNAVGSSINNSGTLTFNNLTVSATPTSQAQYNVSFTVAGTLATSGAITFAPTGGTITMSGGSGAINNASGTLTFQNLTISGSSVTATGNFSVVLTMNVTGEFNPGATSVISGAGTLTGNGRVYVTRTAATPSFGAQYTITNKTLTDLTVDFSGAGAQTVDAQNYGNLVISTNGTRTVTLVNGGTIRVSGVFNATTVTTTYVVTGNTFEYNGSGAQTIRAFTYNNLIISNAGAKTVLAGTTVNCQTIEINDSAVLTLPDTSVLNVQG</sequence>
<evidence type="ECO:0008006" key="3">
    <source>
        <dbReference type="Google" id="ProtNLM"/>
    </source>
</evidence>
<dbReference type="RefSeq" id="WP_353549548.1">
    <property type="nucleotide sequence ID" value="NZ_AP029612.1"/>
</dbReference>
<reference evidence="2" key="1">
    <citation type="submission" date="2024-02" db="EMBL/GenBank/DDBJ databases">
        <title>Sediminibacterium planktonica sp. nov. and Sediminibacterium longus sp. nov., isolated from surface lake and river water.</title>
        <authorList>
            <person name="Watanabe K."/>
            <person name="Takemine S."/>
            <person name="Ishii Y."/>
            <person name="Ogata Y."/>
            <person name="Shindo C."/>
            <person name="Suda W."/>
        </authorList>
    </citation>
    <scope>NUCLEOTIDE SEQUENCE</scope>
    <source>
        <strain evidence="2">KACHI17</strain>
    </source>
</reference>
<protein>
    <recommendedName>
        <fullName evidence="3">G8 domain-containing protein</fullName>
    </recommendedName>
</protein>
<evidence type="ECO:0000256" key="1">
    <source>
        <dbReference type="SAM" id="SignalP"/>
    </source>
</evidence>